<feature type="domain" description="PilZ" evidence="1">
    <location>
        <begin position="4"/>
        <end position="92"/>
    </location>
</feature>
<reference evidence="2 3" key="1">
    <citation type="submission" date="2007-05" db="EMBL/GenBank/DDBJ databases">
        <title>Complete sequence of Geobacter uraniireducens Rf4.</title>
        <authorList>
            <consortium name="US DOE Joint Genome Institute"/>
            <person name="Copeland A."/>
            <person name="Lucas S."/>
            <person name="Lapidus A."/>
            <person name="Barry K."/>
            <person name="Detter J.C."/>
            <person name="Glavina del Rio T."/>
            <person name="Hammon N."/>
            <person name="Israni S."/>
            <person name="Dalin E."/>
            <person name="Tice H."/>
            <person name="Pitluck S."/>
            <person name="Chertkov O."/>
            <person name="Brettin T."/>
            <person name="Bruce D."/>
            <person name="Han C."/>
            <person name="Schmutz J."/>
            <person name="Larimer F."/>
            <person name="Land M."/>
            <person name="Hauser L."/>
            <person name="Kyrpides N."/>
            <person name="Mikhailova N."/>
            <person name="Shelobolina E."/>
            <person name="Aklujkar M."/>
            <person name="Lovley D."/>
            <person name="Richardson P."/>
        </authorList>
    </citation>
    <scope>NUCLEOTIDE SEQUENCE [LARGE SCALE GENOMIC DNA]</scope>
    <source>
        <strain evidence="2 3">Rf4</strain>
    </source>
</reference>
<dbReference type="Proteomes" id="UP000006695">
    <property type="component" value="Chromosome"/>
</dbReference>
<evidence type="ECO:0000313" key="2">
    <source>
        <dbReference type="EMBL" id="ABQ24936.1"/>
    </source>
</evidence>
<dbReference type="EMBL" id="CP000698">
    <property type="protein sequence ID" value="ABQ24936.1"/>
    <property type="molecule type" value="Genomic_DNA"/>
</dbReference>
<dbReference type="AlphaFoldDB" id="A5GBW9"/>
<gene>
    <name evidence="2" type="ordered locus">Gura_0726</name>
</gene>
<proteinExistence type="predicted"/>
<evidence type="ECO:0000313" key="3">
    <source>
        <dbReference type="Proteomes" id="UP000006695"/>
    </source>
</evidence>
<dbReference type="RefSeq" id="WP_011937660.1">
    <property type="nucleotide sequence ID" value="NC_009483.1"/>
</dbReference>
<dbReference type="GO" id="GO:0035438">
    <property type="term" value="F:cyclic-di-GMP binding"/>
    <property type="evidence" value="ECO:0007669"/>
    <property type="project" value="InterPro"/>
</dbReference>
<dbReference type="KEGG" id="gur:Gura_0726"/>
<accession>A5GBW9</accession>
<dbReference type="Pfam" id="PF07238">
    <property type="entry name" value="PilZ"/>
    <property type="match status" value="1"/>
</dbReference>
<keyword evidence="3" id="KW-1185">Reference proteome</keyword>
<name>A5GBW9_GEOUR</name>
<dbReference type="Gene3D" id="2.40.10.220">
    <property type="entry name" value="predicted glycosyltransferase like domains"/>
    <property type="match status" value="1"/>
</dbReference>
<organism evidence="2 3">
    <name type="scientific">Geotalea uraniireducens (strain Rf4)</name>
    <name type="common">Geobacter uraniireducens</name>
    <dbReference type="NCBI Taxonomy" id="351605"/>
    <lineage>
        <taxon>Bacteria</taxon>
        <taxon>Pseudomonadati</taxon>
        <taxon>Thermodesulfobacteriota</taxon>
        <taxon>Desulfuromonadia</taxon>
        <taxon>Geobacterales</taxon>
        <taxon>Geobacteraceae</taxon>
        <taxon>Geotalea</taxon>
    </lineage>
</organism>
<dbReference type="HOGENOM" id="CLU_2142307_0_0_7"/>
<sequence length="112" mass="12816">MADKRNIRRHRKRLTLKFGLQESDRFAFTEDISHQGMFIKTANVAPPGSKIKIDLALSEENIVTLEARVMWAKKVPANMVRLVKKSGMGVRITRFVAGEDSYNMLCEELHAR</sequence>
<dbReference type="STRING" id="351605.Gura_0726"/>
<evidence type="ECO:0000259" key="1">
    <source>
        <dbReference type="Pfam" id="PF07238"/>
    </source>
</evidence>
<dbReference type="InterPro" id="IPR009875">
    <property type="entry name" value="PilZ_domain"/>
</dbReference>
<dbReference type="OrthoDB" id="5387720at2"/>
<protein>
    <submittedName>
        <fullName evidence="2">Type IV pilus assembly PilZ</fullName>
    </submittedName>
</protein>
<dbReference type="SUPFAM" id="SSF141371">
    <property type="entry name" value="PilZ domain-like"/>
    <property type="match status" value="1"/>
</dbReference>